<comment type="caution">
    <text evidence="1">The sequence shown here is derived from an EMBL/GenBank/DDBJ whole genome shotgun (WGS) entry which is preliminary data.</text>
</comment>
<gene>
    <name evidence="1" type="ORF">HPB49_003854</name>
</gene>
<sequence length="261" mass="28222">MAHCHCRAYTKGTKASHCSIVLQACLLNIRCLQTHGVHISRVLHFFPEQQTGFRGRRCTADSIGDVVTTLGQARSEEETALLVLLDVQSAFDGLPHVVVMHALDALGVSGRMGHFVRAFLSGRSFCVRVGNAQSSPQPVTAGVPQGSVLSPFLLNVALARLSSTIPKRRHFPVYFSLHAPDIALWTSGPRRNLAAALDLPPGGHGRLGGSPCFRGPLGIPRQDQGPPGTSPLGHPTERCLSHHRWHQDTMAEDTHIPRVAD</sequence>
<name>A0ACB8CD89_DERSI</name>
<accession>A0ACB8CD89</accession>
<reference evidence="1" key="1">
    <citation type="submission" date="2020-05" db="EMBL/GenBank/DDBJ databases">
        <title>Large-scale comparative analyses of tick genomes elucidate their genetic diversity and vector capacities.</title>
        <authorList>
            <person name="Jia N."/>
            <person name="Wang J."/>
            <person name="Shi W."/>
            <person name="Du L."/>
            <person name="Sun Y."/>
            <person name="Zhan W."/>
            <person name="Jiang J."/>
            <person name="Wang Q."/>
            <person name="Zhang B."/>
            <person name="Ji P."/>
            <person name="Sakyi L.B."/>
            <person name="Cui X."/>
            <person name="Yuan T."/>
            <person name="Jiang B."/>
            <person name="Yang W."/>
            <person name="Lam T.T.-Y."/>
            <person name="Chang Q."/>
            <person name="Ding S."/>
            <person name="Wang X."/>
            <person name="Zhu J."/>
            <person name="Ruan X."/>
            <person name="Zhao L."/>
            <person name="Wei J."/>
            <person name="Que T."/>
            <person name="Du C."/>
            <person name="Cheng J."/>
            <person name="Dai P."/>
            <person name="Han X."/>
            <person name="Huang E."/>
            <person name="Gao Y."/>
            <person name="Liu J."/>
            <person name="Shao H."/>
            <person name="Ye R."/>
            <person name="Li L."/>
            <person name="Wei W."/>
            <person name="Wang X."/>
            <person name="Wang C."/>
            <person name="Yang T."/>
            <person name="Huo Q."/>
            <person name="Li W."/>
            <person name="Guo W."/>
            <person name="Chen H."/>
            <person name="Zhou L."/>
            <person name="Ni X."/>
            <person name="Tian J."/>
            <person name="Zhou Y."/>
            <person name="Sheng Y."/>
            <person name="Liu T."/>
            <person name="Pan Y."/>
            <person name="Xia L."/>
            <person name="Li J."/>
            <person name="Zhao F."/>
            <person name="Cao W."/>
        </authorList>
    </citation>
    <scope>NUCLEOTIDE SEQUENCE</scope>
    <source>
        <strain evidence="1">Dsil-2018</strain>
    </source>
</reference>
<dbReference type="Proteomes" id="UP000821865">
    <property type="component" value="Chromosome 7"/>
</dbReference>
<evidence type="ECO:0000313" key="1">
    <source>
        <dbReference type="EMBL" id="KAH7940714.1"/>
    </source>
</evidence>
<evidence type="ECO:0000313" key="2">
    <source>
        <dbReference type="Proteomes" id="UP000821865"/>
    </source>
</evidence>
<protein>
    <submittedName>
        <fullName evidence="1">Uncharacterized protein</fullName>
    </submittedName>
</protein>
<dbReference type="EMBL" id="CM023476">
    <property type="protein sequence ID" value="KAH7940714.1"/>
    <property type="molecule type" value="Genomic_DNA"/>
</dbReference>
<keyword evidence="2" id="KW-1185">Reference proteome</keyword>
<organism evidence="1 2">
    <name type="scientific">Dermacentor silvarum</name>
    <name type="common">Tick</name>
    <dbReference type="NCBI Taxonomy" id="543639"/>
    <lineage>
        <taxon>Eukaryota</taxon>
        <taxon>Metazoa</taxon>
        <taxon>Ecdysozoa</taxon>
        <taxon>Arthropoda</taxon>
        <taxon>Chelicerata</taxon>
        <taxon>Arachnida</taxon>
        <taxon>Acari</taxon>
        <taxon>Parasitiformes</taxon>
        <taxon>Ixodida</taxon>
        <taxon>Ixodoidea</taxon>
        <taxon>Ixodidae</taxon>
        <taxon>Rhipicephalinae</taxon>
        <taxon>Dermacentor</taxon>
    </lineage>
</organism>
<proteinExistence type="predicted"/>